<evidence type="ECO:0000313" key="11">
    <source>
        <dbReference type="EMBL" id="QBP13420.1"/>
    </source>
</evidence>
<keyword evidence="7" id="KW-0406">Ion transport</keyword>
<dbReference type="Gene3D" id="2.40.160.10">
    <property type="entry name" value="Porin"/>
    <property type="match status" value="1"/>
</dbReference>
<evidence type="ECO:0000313" key="12">
    <source>
        <dbReference type="Proteomes" id="UP000253772"/>
    </source>
</evidence>
<protein>
    <submittedName>
        <fullName evidence="11">Porin</fullName>
    </submittedName>
</protein>
<dbReference type="GO" id="GO:0015288">
    <property type="term" value="F:porin activity"/>
    <property type="evidence" value="ECO:0007669"/>
    <property type="project" value="UniProtKB-KW"/>
</dbReference>
<dbReference type="EMBL" id="CP037901">
    <property type="protein sequence ID" value="QBP13420.1"/>
    <property type="molecule type" value="Genomic_DNA"/>
</dbReference>
<evidence type="ECO:0000256" key="3">
    <source>
        <dbReference type="ARBA" id="ARBA00022448"/>
    </source>
</evidence>
<keyword evidence="8" id="KW-0626">Porin</keyword>
<dbReference type="RefSeq" id="WP_008642729.1">
    <property type="nucleotide sequence ID" value="NZ_CP037901.1"/>
</dbReference>
<dbReference type="Pfam" id="PF13609">
    <property type="entry name" value="Porin_4"/>
    <property type="match status" value="1"/>
</dbReference>
<comment type="subcellular location">
    <subcellularLocation>
        <location evidence="1">Cell outer membrane</location>
        <topology evidence="1">Multi-pass membrane protein</topology>
    </subcellularLocation>
</comment>
<dbReference type="AlphaFoldDB" id="A0A132HU23"/>
<evidence type="ECO:0000256" key="7">
    <source>
        <dbReference type="ARBA" id="ARBA00023065"/>
    </source>
</evidence>
<dbReference type="PANTHER" id="PTHR34501:SF9">
    <property type="entry name" value="MAJOR OUTER MEMBRANE PROTEIN P.IA"/>
    <property type="match status" value="1"/>
</dbReference>
<dbReference type="GeneID" id="92822694"/>
<keyword evidence="4" id="KW-1134">Transmembrane beta strand</keyword>
<dbReference type="OrthoDB" id="8952625at2"/>
<name>A0A132HU23_9BURK</name>
<keyword evidence="10" id="KW-0998">Cell outer membrane</keyword>
<keyword evidence="9" id="KW-0472">Membrane</keyword>
<dbReference type="PANTHER" id="PTHR34501">
    <property type="entry name" value="PROTEIN YDDL-RELATED"/>
    <property type="match status" value="1"/>
</dbReference>
<dbReference type="GO" id="GO:0009279">
    <property type="term" value="C:cell outer membrane"/>
    <property type="evidence" value="ECO:0007669"/>
    <property type="project" value="UniProtKB-SubCell"/>
</dbReference>
<dbReference type="GO" id="GO:0006811">
    <property type="term" value="P:monoatomic ion transport"/>
    <property type="evidence" value="ECO:0007669"/>
    <property type="project" value="UniProtKB-KW"/>
</dbReference>
<sequence length="355" mass="37333">MKIRCGVVAATASLIAGTAFAQSNVTLYGVADAGIEYLSNAPSASNGSNLVRMSSGNMSTSRWGLRGSEDLGGGLKAVFELESGFSLDTAVLSSSPRLFDRAALVGLGSKYGLVTLGRQTTPIYDVGLQLDPMGFAPRYSLYRSDDIIAGRADNAVKYRGTFGGLTATALYSFSRTGGGEIPGNFKVDRNIGISLMYETGGLAVGAVYDEFRGSTVATDERKDRRALVGASYAFGPAKAFLGYRWFNGNAGTLAASGANLYWAGLRYSMTPALSLTGAAYYTDTRNSSADPLMFVASADYAFSKRTDVYMNVAYARNKNGSQLGLNGYNSLSGAPTSVAPGKNQVGAVIGVRHKF</sequence>
<evidence type="ECO:0000256" key="6">
    <source>
        <dbReference type="ARBA" id="ARBA00022729"/>
    </source>
</evidence>
<evidence type="ECO:0000256" key="9">
    <source>
        <dbReference type="ARBA" id="ARBA00023136"/>
    </source>
</evidence>
<dbReference type="GO" id="GO:0046930">
    <property type="term" value="C:pore complex"/>
    <property type="evidence" value="ECO:0007669"/>
    <property type="project" value="UniProtKB-KW"/>
</dbReference>
<dbReference type="InterPro" id="IPR033900">
    <property type="entry name" value="Gram_neg_porin_domain"/>
</dbReference>
<organism evidence="11 12">
    <name type="scientific">Cupriavidus metallidurans</name>
    <dbReference type="NCBI Taxonomy" id="119219"/>
    <lineage>
        <taxon>Bacteria</taxon>
        <taxon>Pseudomonadati</taxon>
        <taxon>Pseudomonadota</taxon>
        <taxon>Betaproteobacteria</taxon>
        <taxon>Burkholderiales</taxon>
        <taxon>Burkholderiaceae</taxon>
        <taxon>Cupriavidus</taxon>
    </lineage>
</organism>
<evidence type="ECO:0000256" key="8">
    <source>
        <dbReference type="ARBA" id="ARBA00023114"/>
    </source>
</evidence>
<reference evidence="11 12" key="1">
    <citation type="submission" date="2019-03" db="EMBL/GenBank/DDBJ databases">
        <title>Comparative insights into the high quality Complete genome sequence of highly metal resistant Cupriavidus metallidurans strain BS1 isolated from a gold-copper mine.</title>
        <authorList>
            <person name="Mazhar H.S."/>
            <person name="Rensing C."/>
        </authorList>
    </citation>
    <scope>NUCLEOTIDE SEQUENCE [LARGE SCALE GENOMIC DNA]</scope>
    <source>
        <strain evidence="11 12">BS1</strain>
    </source>
</reference>
<dbReference type="InterPro" id="IPR050298">
    <property type="entry name" value="Gram-neg_bact_OMP"/>
</dbReference>
<dbReference type="PRINTS" id="PR00184">
    <property type="entry name" value="NEISSPPORIN"/>
</dbReference>
<evidence type="ECO:0000256" key="2">
    <source>
        <dbReference type="ARBA" id="ARBA00011233"/>
    </source>
</evidence>
<accession>A0A132HU23</accession>
<dbReference type="InterPro" id="IPR023614">
    <property type="entry name" value="Porin_dom_sf"/>
</dbReference>
<comment type="subunit">
    <text evidence="2">Homotrimer.</text>
</comment>
<evidence type="ECO:0000256" key="1">
    <source>
        <dbReference type="ARBA" id="ARBA00004571"/>
    </source>
</evidence>
<dbReference type="Proteomes" id="UP000253772">
    <property type="component" value="Chromosome c2"/>
</dbReference>
<keyword evidence="6" id="KW-0732">Signal</keyword>
<evidence type="ECO:0000256" key="5">
    <source>
        <dbReference type="ARBA" id="ARBA00022692"/>
    </source>
</evidence>
<keyword evidence="5" id="KW-0812">Transmembrane</keyword>
<gene>
    <name evidence="11" type="ORF">DDF84_027765</name>
</gene>
<evidence type="ECO:0000256" key="10">
    <source>
        <dbReference type="ARBA" id="ARBA00023237"/>
    </source>
</evidence>
<dbReference type="SUPFAM" id="SSF56935">
    <property type="entry name" value="Porins"/>
    <property type="match status" value="1"/>
</dbReference>
<proteinExistence type="predicted"/>
<dbReference type="CDD" id="cd00342">
    <property type="entry name" value="gram_neg_porins"/>
    <property type="match status" value="1"/>
</dbReference>
<keyword evidence="3" id="KW-0813">Transport</keyword>
<dbReference type="InterPro" id="IPR002299">
    <property type="entry name" value="Porin_Neis"/>
</dbReference>
<evidence type="ECO:0000256" key="4">
    <source>
        <dbReference type="ARBA" id="ARBA00022452"/>
    </source>
</evidence>